<dbReference type="Proteomes" id="UP000037251">
    <property type="component" value="Unassembled WGS sequence"/>
</dbReference>
<keyword evidence="3" id="KW-1185">Reference proteome</keyword>
<name>A0A0L8L599_9ACTN</name>
<dbReference type="AlphaFoldDB" id="A0A0L8L599"/>
<feature type="region of interest" description="Disordered" evidence="1">
    <location>
        <begin position="1"/>
        <end position="31"/>
    </location>
</feature>
<organism evidence="2 3">
    <name type="scientific">Streptomyces resistomycificus</name>
    <dbReference type="NCBI Taxonomy" id="67356"/>
    <lineage>
        <taxon>Bacteria</taxon>
        <taxon>Bacillati</taxon>
        <taxon>Actinomycetota</taxon>
        <taxon>Actinomycetes</taxon>
        <taxon>Kitasatosporales</taxon>
        <taxon>Streptomycetaceae</taxon>
        <taxon>Streptomyces</taxon>
        <taxon>Streptomyces aurantiacus group</taxon>
    </lineage>
</organism>
<dbReference type="STRING" id="67356.AQJ84_11005"/>
<feature type="compositionally biased region" description="Low complexity" evidence="1">
    <location>
        <begin position="48"/>
        <end position="57"/>
    </location>
</feature>
<evidence type="ECO:0000256" key="1">
    <source>
        <dbReference type="SAM" id="MobiDB-lite"/>
    </source>
</evidence>
<feature type="region of interest" description="Disordered" evidence="1">
    <location>
        <begin position="48"/>
        <end position="77"/>
    </location>
</feature>
<accession>A0A0L8L599</accession>
<dbReference type="EMBL" id="LGUS01000174">
    <property type="protein sequence ID" value="KOG33274.1"/>
    <property type="molecule type" value="Genomic_DNA"/>
</dbReference>
<gene>
    <name evidence="2" type="ORF">ADK37_23055</name>
</gene>
<evidence type="ECO:0000313" key="3">
    <source>
        <dbReference type="Proteomes" id="UP000037251"/>
    </source>
</evidence>
<protein>
    <submittedName>
        <fullName evidence="2">Uncharacterized protein</fullName>
    </submittedName>
</protein>
<evidence type="ECO:0000313" key="2">
    <source>
        <dbReference type="EMBL" id="KOG33274.1"/>
    </source>
</evidence>
<comment type="caution">
    <text evidence="2">The sequence shown here is derived from an EMBL/GenBank/DDBJ whole genome shotgun (WGS) entry which is preliminary data.</text>
</comment>
<proteinExistence type="predicted"/>
<dbReference type="PATRIC" id="fig|67356.5.peg.4910"/>
<reference evidence="3" key="1">
    <citation type="submission" date="2015-07" db="EMBL/GenBank/DDBJ databases">
        <authorList>
            <person name="Ju K.-S."/>
            <person name="Doroghazi J.R."/>
            <person name="Metcalf W.W."/>
        </authorList>
    </citation>
    <scope>NUCLEOTIDE SEQUENCE [LARGE SCALE GENOMIC DNA]</scope>
    <source>
        <strain evidence="3">NRRL 2290</strain>
    </source>
</reference>
<sequence>MTDKPVRPSIPEQVFLQPSCGSPSDEELEAQAATLDADAKAVATAAAGPAQAKARGVSKQGVRTVPGGAPSLGKRRR</sequence>